<keyword evidence="2" id="KW-1185">Reference proteome</keyword>
<comment type="caution">
    <text evidence="1">The sequence shown here is derived from an EMBL/GenBank/DDBJ whole genome shotgun (WGS) entry which is preliminary data.</text>
</comment>
<accession>A0A1Y3GDL0</accession>
<dbReference type="RefSeq" id="WP_086636444.1">
    <property type="nucleotide sequence ID" value="NZ_MRZU01000002.1"/>
</dbReference>
<sequence>MSFAGIPFEEEAIEAIVLLIESGVVEDPEVLIEFLESKGVELPEAAKDALTDAPANNGNG</sequence>
<name>A0A1Y3GDL0_9EURY</name>
<dbReference type="EMBL" id="MRZU01000002">
    <property type="protein sequence ID" value="OUJ19340.1"/>
    <property type="molecule type" value="Genomic_DNA"/>
</dbReference>
<dbReference type="AlphaFoldDB" id="A0A1Y3GDL0"/>
<proteinExistence type="predicted"/>
<gene>
    <name evidence="1" type="ORF">AMET1_0009</name>
</gene>
<dbReference type="Proteomes" id="UP000195137">
    <property type="component" value="Unassembled WGS sequence"/>
</dbReference>
<evidence type="ECO:0000313" key="2">
    <source>
        <dbReference type="Proteomes" id="UP000195137"/>
    </source>
</evidence>
<reference evidence="1 2" key="1">
    <citation type="submission" date="2016-12" db="EMBL/GenBank/DDBJ databases">
        <title>Discovery of methanogenic haloarchaea.</title>
        <authorList>
            <person name="Sorokin D.Y."/>
            <person name="Makarova K.S."/>
            <person name="Abbas B."/>
            <person name="Ferrer M."/>
            <person name="Golyshin P.N."/>
        </authorList>
    </citation>
    <scope>NUCLEOTIDE SEQUENCE [LARGE SCALE GENOMIC DNA]</scope>
    <source>
        <strain evidence="1">AMET1</strain>
    </source>
</reference>
<protein>
    <submittedName>
        <fullName evidence="1">Uncharacterized protein</fullName>
    </submittedName>
</protein>
<evidence type="ECO:0000313" key="1">
    <source>
        <dbReference type="EMBL" id="OUJ19340.1"/>
    </source>
</evidence>
<organism evidence="1 2">
    <name type="scientific">Methanonatronarchaeum thermophilum</name>
    <dbReference type="NCBI Taxonomy" id="1927129"/>
    <lineage>
        <taxon>Archaea</taxon>
        <taxon>Methanobacteriati</taxon>
        <taxon>Methanobacteriota</taxon>
        <taxon>Methanonatronarchaeia</taxon>
        <taxon>Methanonatronarchaeales</taxon>
        <taxon>Methanonatronarchaeaceae</taxon>
        <taxon>Methanonatronarchaeum</taxon>
    </lineage>
</organism>